<organism evidence="1 2">
    <name type="scientific">Aureibacillus halotolerans</name>
    <dbReference type="NCBI Taxonomy" id="1508390"/>
    <lineage>
        <taxon>Bacteria</taxon>
        <taxon>Bacillati</taxon>
        <taxon>Bacillota</taxon>
        <taxon>Bacilli</taxon>
        <taxon>Bacillales</taxon>
        <taxon>Bacillaceae</taxon>
        <taxon>Aureibacillus</taxon>
    </lineage>
</organism>
<evidence type="ECO:0000313" key="1">
    <source>
        <dbReference type="EMBL" id="TDQ38652.1"/>
    </source>
</evidence>
<accession>A0A4R6U0D3</accession>
<gene>
    <name evidence="1" type="ORF">EV213_10919</name>
</gene>
<dbReference type="Proteomes" id="UP000295632">
    <property type="component" value="Unassembled WGS sequence"/>
</dbReference>
<comment type="caution">
    <text evidence="1">The sequence shown here is derived from an EMBL/GenBank/DDBJ whole genome shotgun (WGS) entry which is preliminary data.</text>
</comment>
<reference evidence="1 2" key="1">
    <citation type="submission" date="2019-03" db="EMBL/GenBank/DDBJ databases">
        <title>Genomic Encyclopedia of Type Strains, Phase IV (KMG-IV): sequencing the most valuable type-strain genomes for metagenomic binning, comparative biology and taxonomic classification.</title>
        <authorList>
            <person name="Goeker M."/>
        </authorList>
    </citation>
    <scope>NUCLEOTIDE SEQUENCE [LARGE SCALE GENOMIC DNA]</scope>
    <source>
        <strain evidence="1 2">DSM 28697</strain>
    </source>
</reference>
<proteinExistence type="predicted"/>
<evidence type="ECO:0000313" key="2">
    <source>
        <dbReference type="Proteomes" id="UP000295632"/>
    </source>
</evidence>
<name>A0A4R6U0D3_9BACI</name>
<sequence>MKEEKLGKCGLKLNRPFSGLVVGWNGGIQILMKS</sequence>
<protein>
    <submittedName>
        <fullName evidence="1">Uncharacterized protein</fullName>
    </submittedName>
</protein>
<dbReference type="AlphaFoldDB" id="A0A4R6U0D3"/>
<keyword evidence="2" id="KW-1185">Reference proteome</keyword>
<dbReference type="EMBL" id="SNYJ01000009">
    <property type="protein sequence ID" value="TDQ38652.1"/>
    <property type="molecule type" value="Genomic_DNA"/>
</dbReference>